<dbReference type="Proteomes" id="UP001230768">
    <property type="component" value="Chromosome"/>
</dbReference>
<proteinExistence type="predicted"/>
<reference evidence="1 2" key="1">
    <citation type="submission" date="2023-02" db="EMBL/GenBank/DDBJ databases">
        <title>Evolution of Hrp T3SS in non-pathogenic Pseudomonas fluorescens.</title>
        <authorList>
            <person name="Liao K."/>
            <person name="Wei H."/>
            <person name="Gu Y."/>
        </authorList>
    </citation>
    <scope>NUCLEOTIDE SEQUENCE [LARGE SCALE GENOMIC DNA]</scope>
    <source>
        <strain evidence="1 2">FP607</strain>
    </source>
</reference>
<name>A0ABY9H0M8_9PSED</name>
<accession>A0ABY9H0M8</accession>
<evidence type="ECO:0000313" key="2">
    <source>
        <dbReference type="Proteomes" id="UP001230768"/>
    </source>
</evidence>
<keyword evidence="2" id="KW-1185">Reference proteome</keyword>
<dbReference type="EMBL" id="CP117430">
    <property type="protein sequence ID" value="WLI21485.1"/>
    <property type="molecule type" value="Genomic_DNA"/>
</dbReference>
<gene>
    <name evidence="1" type="ORF">PSH88_07795</name>
</gene>
<evidence type="ECO:0000313" key="1">
    <source>
        <dbReference type="EMBL" id="WLI21485.1"/>
    </source>
</evidence>
<organism evidence="1 2">
    <name type="scientific">Pseudomonas wuhanensis</name>
    <dbReference type="NCBI Taxonomy" id="2954098"/>
    <lineage>
        <taxon>Bacteria</taxon>
        <taxon>Pseudomonadati</taxon>
        <taxon>Pseudomonadota</taxon>
        <taxon>Gammaproteobacteria</taxon>
        <taxon>Pseudomonadales</taxon>
        <taxon>Pseudomonadaceae</taxon>
        <taxon>Pseudomonas</taxon>
    </lineage>
</organism>
<sequence>MLSDFAGLLNCPQYHTLLGIQQSVMLGELAVNRMLDNLVPQSFRCAVDTGFVDQKIASFGSSMRLCSTAIWRRTQRKGDVFIYRSLRLNQGLSDQ</sequence>
<protein>
    <submittedName>
        <fullName evidence="1">Uncharacterized protein</fullName>
    </submittedName>
</protein>